<dbReference type="PRINTS" id="PR00455">
    <property type="entry name" value="HTHTETR"/>
</dbReference>
<reference evidence="6 7" key="1">
    <citation type="journal article" date="2021" name="MBio">
        <title>Poor Competitiveness of Bradyrhizobium in Pigeon Pea Root Colonization in Indian Soils.</title>
        <authorList>
            <person name="Chalasani D."/>
            <person name="Basu A."/>
            <person name="Pullabhotla S.V.S.R.N."/>
            <person name="Jorrin B."/>
            <person name="Neal A.L."/>
            <person name="Poole P.S."/>
            <person name="Podile A.R."/>
            <person name="Tkacz A."/>
        </authorList>
    </citation>
    <scope>NUCLEOTIDE SEQUENCE [LARGE SCALE GENOMIC DNA]</scope>
    <source>
        <strain evidence="6 7">HU44</strain>
    </source>
</reference>
<keyword evidence="7" id="KW-1185">Reference proteome</keyword>
<feature type="DNA-binding region" description="H-T-H motif" evidence="4">
    <location>
        <begin position="33"/>
        <end position="52"/>
    </location>
</feature>
<evidence type="ECO:0000313" key="7">
    <source>
        <dbReference type="Proteomes" id="UP000757604"/>
    </source>
</evidence>
<dbReference type="Proteomes" id="UP000757604">
    <property type="component" value="Unassembled WGS sequence"/>
</dbReference>
<evidence type="ECO:0000256" key="2">
    <source>
        <dbReference type="ARBA" id="ARBA00023125"/>
    </source>
</evidence>
<sequence length="192" mass="20442">MRRSNSERTEMMRAALIAAARSLFIEKGYADTTTPDIVEAAGVTRGALYHHFEDKKALFAAVVADEARKVSEEIEAASAASATARQAILDGTRAYFDSLAVPGRTRLLLLEGPAVLGSTAMRQVDERYSEASLRQGLKELLAVGGKAPDLLDAFTGLLAAAFDRAALAIEAGGNREDYERAIAALIDGISVK</sequence>
<proteinExistence type="predicted"/>
<dbReference type="InterPro" id="IPR001647">
    <property type="entry name" value="HTH_TetR"/>
</dbReference>
<dbReference type="InterPro" id="IPR023772">
    <property type="entry name" value="DNA-bd_HTH_TetR-type_CS"/>
</dbReference>
<keyword evidence="3" id="KW-0804">Transcription</keyword>
<keyword evidence="2 4" id="KW-0238">DNA-binding</keyword>
<evidence type="ECO:0000256" key="1">
    <source>
        <dbReference type="ARBA" id="ARBA00023015"/>
    </source>
</evidence>
<gene>
    <name evidence="6" type="ORF">JNB71_07560</name>
</gene>
<dbReference type="SUPFAM" id="SSF46689">
    <property type="entry name" value="Homeodomain-like"/>
    <property type="match status" value="1"/>
</dbReference>
<dbReference type="Pfam" id="PF21351">
    <property type="entry name" value="TetR_C_41"/>
    <property type="match status" value="1"/>
</dbReference>
<keyword evidence="1" id="KW-0805">Transcription regulation</keyword>
<dbReference type="InterPro" id="IPR050109">
    <property type="entry name" value="HTH-type_TetR-like_transc_reg"/>
</dbReference>
<dbReference type="PROSITE" id="PS50977">
    <property type="entry name" value="HTH_TETR_2"/>
    <property type="match status" value="1"/>
</dbReference>
<dbReference type="PROSITE" id="PS01081">
    <property type="entry name" value="HTH_TETR_1"/>
    <property type="match status" value="1"/>
</dbReference>
<organism evidence="6 7">
    <name type="scientific">Rhizobium herbae</name>
    <dbReference type="NCBI Taxonomy" id="508661"/>
    <lineage>
        <taxon>Bacteria</taxon>
        <taxon>Pseudomonadati</taxon>
        <taxon>Pseudomonadota</taxon>
        <taxon>Alphaproteobacteria</taxon>
        <taxon>Hyphomicrobiales</taxon>
        <taxon>Rhizobiaceae</taxon>
        <taxon>Rhizobium/Agrobacterium group</taxon>
        <taxon>Rhizobium</taxon>
    </lineage>
</organism>
<dbReference type="Gene3D" id="1.10.357.10">
    <property type="entry name" value="Tetracycline Repressor, domain 2"/>
    <property type="match status" value="1"/>
</dbReference>
<feature type="domain" description="HTH tetR-type" evidence="5">
    <location>
        <begin position="10"/>
        <end position="70"/>
    </location>
</feature>
<evidence type="ECO:0000256" key="4">
    <source>
        <dbReference type="PROSITE-ProRule" id="PRU00335"/>
    </source>
</evidence>
<name>A0ABS7H7L3_9HYPH</name>
<dbReference type="EMBL" id="JAEUAO010000002">
    <property type="protein sequence ID" value="MBW9063171.1"/>
    <property type="molecule type" value="Genomic_DNA"/>
</dbReference>
<evidence type="ECO:0000313" key="6">
    <source>
        <dbReference type="EMBL" id="MBW9063171.1"/>
    </source>
</evidence>
<dbReference type="PANTHER" id="PTHR30055:SF234">
    <property type="entry name" value="HTH-TYPE TRANSCRIPTIONAL REGULATOR BETI"/>
    <property type="match status" value="1"/>
</dbReference>
<protein>
    <submittedName>
        <fullName evidence="6">TetR/AcrR family transcriptional regulator</fullName>
    </submittedName>
</protein>
<dbReference type="InterPro" id="IPR009057">
    <property type="entry name" value="Homeodomain-like_sf"/>
</dbReference>
<dbReference type="PANTHER" id="PTHR30055">
    <property type="entry name" value="HTH-TYPE TRANSCRIPTIONAL REGULATOR RUTR"/>
    <property type="match status" value="1"/>
</dbReference>
<evidence type="ECO:0000259" key="5">
    <source>
        <dbReference type="PROSITE" id="PS50977"/>
    </source>
</evidence>
<dbReference type="Pfam" id="PF00440">
    <property type="entry name" value="TetR_N"/>
    <property type="match status" value="1"/>
</dbReference>
<dbReference type="RefSeq" id="WP_220371243.1">
    <property type="nucleotide sequence ID" value="NZ_JAEUAO010000002.1"/>
</dbReference>
<dbReference type="InterPro" id="IPR049484">
    <property type="entry name" value="Rv0078-like_C"/>
</dbReference>
<comment type="caution">
    <text evidence="6">The sequence shown here is derived from an EMBL/GenBank/DDBJ whole genome shotgun (WGS) entry which is preliminary data.</text>
</comment>
<accession>A0ABS7H7L3</accession>
<evidence type="ECO:0000256" key="3">
    <source>
        <dbReference type="ARBA" id="ARBA00023163"/>
    </source>
</evidence>